<evidence type="ECO:0000313" key="3">
    <source>
        <dbReference type="Proteomes" id="UP000652761"/>
    </source>
</evidence>
<name>A0A843VVZ5_COLES</name>
<comment type="caution">
    <text evidence="2">The sequence shown here is derived from an EMBL/GenBank/DDBJ whole genome shotgun (WGS) entry which is preliminary data.</text>
</comment>
<sequence length="104" mass="11495">MHDPEALRPSTSASMPIKNTGPSSTSDDCHSPFTSVGLRGSGPTGKKPPHIWRRLWKRMRGHAPYPNSENKCVLINKSLTSSPKRALLKDKIPSMRTIPLGRHT</sequence>
<accession>A0A843VVZ5</accession>
<evidence type="ECO:0000256" key="1">
    <source>
        <dbReference type="SAM" id="MobiDB-lite"/>
    </source>
</evidence>
<protein>
    <submittedName>
        <fullName evidence="2">Uncharacterized protein</fullName>
    </submittedName>
</protein>
<dbReference type="EMBL" id="NMUH01002598">
    <property type="protein sequence ID" value="MQM00979.1"/>
    <property type="molecule type" value="Genomic_DNA"/>
</dbReference>
<keyword evidence="3" id="KW-1185">Reference proteome</keyword>
<gene>
    <name evidence="2" type="ORF">Taro_033729</name>
</gene>
<reference evidence="2" key="1">
    <citation type="submission" date="2017-07" db="EMBL/GenBank/DDBJ databases">
        <title>Taro Niue Genome Assembly and Annotation.</title>
        <authorList>
            <person name="Atibalentja N."/>
            <person name="Keating K."/>
            <person name="Fields C.J."/>
        </authorList>
    </citation>
    <scope>NUCLEOTIDE SEQUENCE</scope>
    <source>
        <strain evidence="2">Niue_2</strain>
        <tissue evidence="2">Leaf</tissue>
    </source>
</reference>
<dbReference type="Proteomes" id="UP000652761">
    <property type="component" value="Unassembled WGS sequence"/>
</dbReference>
<proteinExistence type="predicted"/>
<organism evidence="2 3">
    <name type="scientific">Colocasia esculenta</name>
    <name type="common">Wild taro</name>
    <name type="synonym">Arum esculentum</name>
    <dbReference type="NCBI Taxonomy" id="4460"/>
    <lineage>
        <taxon>Eukaryota</taxon>
        <taxon>Viridiplantae</taxon>
        <taxon>Streptophyta</taxon>
        <taxon>Embryophyta</taxon>
        <taxon>Tracheophyta</taxon>
        <taxon>Spermatophyta</taxon>
        <taxon>Magnoliopsida</taxon>
        <taxon>Liliopsida</taxon>
        <taxon>Araceae</taxon>
        <taxon>Aroideae</taxon>
        <taxon>Colocasieae</taxon>
        <taxon>Colocasia</taxon>
    </lineage>
</organism>
<dbReference type="AlphaFoldDB" id="A0A843VVZ5"/>
<feature type="region of interest" description="Disordered" evidence="1">
    <location>
        <begin position="1"/>
        <end position="49"/>
    </location>
</feature>
<evidence type="ECO:0000313" key="2">
    <source>
        <dbReference type="EMBL" id="MQM00979.1"/>
    </source>
</evidence>